<feature type="compositionally biased region" description="Acidic residues" evidence="1">
    <location>
        <begin position="29"/>
        <end position="42"/>
    </location>
</feature>
<dbReference type="EMBL" id="JARJCW010000194">
    <property type="protein sequence ID" value="KAJ7187545.1"/>
    <property type="molecule type" value="Genomic_DNA"/>
</dbReference>
<gene>
    <name evidence="2" type="ORF">GGX14DRAFT_611314</name>
</gene>
<dbReference type="AlphaFoldDB" id="A0AAD6UJQ1"/>
<evidence type="ECO:0000313" key="3">
    <source>
        <dbReference type="Proteomes" id="UP001219525"/>
    </source>
</evidence>
<protein>
    <submittedName>
        <fullName evidence="2">Uncharacterized protein</fullName>
    </submittedName>
</protein>
<reference evidence="2" key="1">
    <citation type="submission" date="2023-03" db="EMBL/GenBank/DDBJ databases">
        <title>Massive genome expansion in bonnet fungi (Mycena s.s.) driven by repeated elements and novel gene families across ecological guilds.</title>
        <authorList>
            <consortium name="Lawrence Berkeley National Laboratory"/>
            <person name="Harder C.B."/>
            <person name="Miyauchi S."/>
            <person name="Viragh M."/>
            <person name="Kuo A."/>
            <person name="Thoen E."/>
            <person name="Andreopoulos B."/>
            <person name="Lu D."/>
            <person name="Skrede I."/>
            <person name="Drula E."/>
            <person name="Henrissat B."/>
            <person name="Morin E."/>
            <person name="Kohler A."/>
            <person name="Barry K."/>
            <person name="LaButti K."/>
            <person name="Morin E."/>
            <person name="Salamov A."/>
            <person name="Lipzen A."/>
            <person name="Mereny Z."/>
            <person name="Hegedus B."/>
            <person name="Baldrian P."/>
            <person name="Stursova M."/>
            <person name="Weitz H."/>
            <person name="Taylor A."/>
            <person name="Grigoriev I.V."/>
            <person name="Nagy L.G."/>
            <person name="Martin F."/>
            <person name="Kauserud H."/>
        </authorList>
    </citation>
    <scope>NUCLEOTIDE SEQUENCE</scope>
    <source>
        <strain evidence="2">9144</strain>
    </source>
</reference>
<accession>A0AAD6UJQ1</accession>
<evidence type="ECO:0000313" key="2">
    <source>
        <dbReference type="EMBL" id="KAJ7187545.1"/>
    </source>
</evidence>
<feature type="region of interest" description="Disordered" evidence="1">
    <location>
        <begin position="29"/>
        <end position="58"/>
    </location>
</feature>
<organism evidence="2 3">
    <name type="scientific">Mycena pura</name>
    <dbReference type="NCBI Taxonomy" id="153505"/>
    <lineage>
        <taxon>Eukaryota</taxon>
        <taxon>Fungi</taxon>
        <taxon>Dikarya</taxon>
        <taxon>Basidiomycota</taxon>
        <taxon>Agaricomycotina</taxon>
        <taxon>Agaricomycetes</taxon>
        <taxon>Agaricomycetidae</taxon>
        <taxon>Agaricales</taxon>
        <taxon>Marasmiineae</taxon>
        <taxon>Mycenaceae</taxon>
        <taxon>Mycena</taxon>
    </lineage>
</organism>
<comment type="caution">
    <text evidence="2">The sequence shown here is derived from an EMBL/GenBank/DDBJ whole genome shotgun (WGS) entry which is preliminary data.</text>
</comment>
<proteinExistence type="predicted"/>
<sequence>MIPYVLDGTEIFFLVEKLGLEMATMGGFEEDDNEAEDPEDEPSSNGPWSSPIDRSPLQLPQEDLFSTPQSRSTSSRSQNQRFAAYDQPLLTFLQPTDSDSFYRTNYSTLATNVPQVFSTIPNPYSIAVPASALMTTPQSLIPSTKPEKIKYWRRSDYNVRKATRGDLTVLNDASGSDSDEEMPRKKKKAKTNVLGFLEHADGTPFDETTISFSLLDASLAPANWRDCSLEATNRFRAYMIQAVPALALGENYWKVDLVGTEVYAQWKRKHLPAGGNVKDDKDDDDSLQLFAKLKESKFDASNCRARFSSNSQPISSKVVITAFRITRIHKIQPWVMEKEPLARLVKTSQPEFWNI</sequence>
<dbReference type="Proteomes" id="UP001219525">
    <property type="component" value="Unassembled WGS sequence"/>
</dbReference>
<name>A0AAD6UJQ1_9AGAR</name>
<keyword evidence="3" id="KW-1185">Reference proteome</keyword>
<evidence type="ECO:0000256" key="1">
    <source>
        <dbReference type="SAM" id="MobiDB-lite"/>
    </source>
</evidence>